<feature type="transmembrane region" description="Helical" evidence="1">
    <location>
        <begin position="74"/>
        <end position="96"/>
    </location>
</feature>
<evidence type="ECO:0000313" key="3">
    <source>
        <dbReference type="EMBL" id="RSD26133.1"/>
    </source>
</evidence>
<dbReference type="EMBL" id="RSFW01000017">
    <property type="protein sequence ID" value="RSD26133.1"/>
    <property type="molecule type" value="Genomic_DNA"/>
</dbReference>
<keyword evidence="1" id="KW-0812">Transmembrane</keyword>
<dbReference type="PANTHER" id="PTHR36834:SF1">
    <property type="entry name" value="INTEGRAL MEMBRANE PROTEIN"/>
    <property type="match status" value="1"/>
</dbReference>
<keyword evidence="1" id="KW-1133">Transmembrane helix</keyword>
<feature type="transmembrane region" description="Helical" evidence="1">
    <location>
        <begin position="12"/>
        <end position="34"/>
    </location>
</feature>
<protein>
    <submittedName>
        <fullName evidence="3">VanZ family protein</fullName>
    </submittedName>
</protein>
<dbReference type="Pfam" id="PF04892">
    <property type="entry name" value="VanZ"/>
    <property type="match status" value="1"/>
</dbReference>
<dbReference type="InterPro" id="IPR053150">
    <property type="entry name" value="Teicoplanin_resist-assoc"/>
</dbReference>
<evidence type="ECO:0000313" key="4">
    <source>
        <dbReference type="Proteomes" id="UP000279911"/>
    </source>
</evidence>
<dbReference type="InterPro" id="IPR006976">
    <property type="entry name" value="VanZ-like"/>
</dbReference>
<organism evidence="3 4">
    <name type="scientific">Mesobacillus subterraneus</name>
    <dbReference type="NCBI Taxonomy" id="285983"/>
    <lineage>
        <taxon>Bacteria</taxon>
        <taxon>Bacillati</taxon>
        <taxon>Bacillota</taxon>
        <taxon>Bacilli</taxon>
        <taxon>Bacillales</taxon>
        <taxon>Bacillaceae</taxon>
        <taxon>Mesobacillus</taxon>
    </lineage>
</organism>
<reference evidence="4" key="1">
    <citation type="submission" date="2018-12" db="EMBL/GenBank/DDBJ databases">
        <title>Bacillus chawlae sp. nov., Bacillus glennii sp. nov., and Bacillus saganii sp. nov. Isolated from the Vehicle Assembly Building at Kennedy Space Center where the Viking Spacecraft were Assembled.</title>
        <authorList>
            <person name="Seuylemezian A."/>
            <person name="Vaishampayan P."/>
        </authorList>
    </citation>
    <scope>NUCLEOTIDE SEQUENCE [LARGE SCALE GENOMIC DNA]</scope>
    <source>
        <strain evidence="4">DSM 13966</strain>
    </source>
</reference>
<dbReference type="AlphaFoldDB" id="A0A427TP62"/>
<keyword evidence="1" id="KW-0472">Membrane</keyword>
<evidence type="ECO:0000259" key="2">
    <source>
        <dbReference type="Pfam" id="PF04892"/>
    </source>
</evidence>
<feature type="transmembrane region" description="Helical" evidence="1">
    <location>
        <begin position="103"/>
        <end position="122"/>
    </location>
</feature>
<feature type="domain" description="VanZ-like" evidence="2">
    <location>
        <begin position="21"/>
        <end position="151"/>
    </location>
</feature>
<dbReference type="PANTHER" id="PTHR36834">
    <property type="entry name" value="MEMBRANE PROTEIN-RELATED"/>
    <property type="match status" value="1"/>
</dbReference>
<proteinExistence type="predicted"/>
<sequence length="168" mass="19201">MLNLIDFKYRKWAIYLSYTLFIIYILLALTLLFLSPYRQAAYEINTAGAENYNLIPFKTISDYIKASSHINQSIWISNLFGNILAFMPLGFFLPLLFKRCIGFWRTLGSVFLATSLVEGLQFATHVGSFDVDDIILNTIGGAIGYLLFLLLYMLAVKKVKNDENQKTE</sequence>
<comment type="caution">
    <text evidence="3">The sequence shown here is derived from an EMBL/GenBank/DDBJ whole genome shotgun (WGS) entry which is preliminary data.</text>
</comment>
<evidence type="ECO:0000256" key="1">
    <source>
        <dbReference type="SAM" id="Phobius"/>
    </source>
</evidence>
<dbReference type="Proteomes" id="UP000279911">
    <property type="component" value="Unassembled WGS sequence"/>
</dbReference>
<name>A0A427TP62_9BACI</name>
<gene>
    <name evidence="3" type="ORF">EJA10_15010</name>
</gene>
<dbReference type="OrthoDB" id="4822551at2"/>
<feature type="transmembrane region" description="Helical" evidence="1">
    <location>
        <begin position="134"/>
        <end position="156"/>
    </location>
</feature>
<accession>A0A427TP62</accession>
<dbReference type="RefSeq" id="WP_125480835.1">
    <property type="nucleotide sequence ID" value="NZ_RSFW01000017.1"/>
</dbReference>